<keyword evidence="7 9" id="KW-0030">Aminoacyl-tRNA synthetase</keyword>
<dbReference type="InterPro" id="IPR013155">
    <property type="entry name" value="M/V/L/I-tRNA-synth_anticd-bd"/>
</dbReference>
<feature type="domain" description="Aminoacyl-tRNA synthetase class Ia" evidence="11">
    <location>
        <begin position="417"/>
        <end position="612"/>
    </location>
</feature>
<evidence type="ECO:0000313" key="15">
    <source>
        <dbReference type="EMBL" id="MBR7888959.1"/>
    </source>
</evidence>
<evidence type="ECO:0000256" key="4">
    <source>
        <dbReference type="ARBA" id="ARBA00022741"/>
    </source>
</evidence>
<dbReference type="Pfam" id="PF08264">
    <property type="entry name" value="Anticodon_1"/>
    <property type="match status" value="1"/>
</dbReference>
<dbReference type="EC" id="6.1.1.4" evidence="9"/>
<evidence type="ECO:0000256" key="2">
    <source>
        <dbReference type="ARBA" id="ARBA00022490"/>
    </source>
</evidence>
<evidence type="ECO:0000259" key="13">
    <source>
        <dbReference type="Pfam" id="PF09334"/>
    </source>
</evidence>
<dbReference type="PANTHER" id="PTHR43740">
    <property type="entry name" value="LEUCYL-TRNA SYNTHETASE"/>
    <property type="match status" value="1"/>
</dbReference>
<protein>
    <recommendedName>
        <fullName evidence="9">Leucine--tRNA ligase</fullName>
        <ecNumber evidence="9">6.1.1.4</ecNumber>
    </recommendedName>
    <alternativeName>
        <fullName evidence="9">Leucyl-tRNA synthetase</fullName>
        <shortName evidence="9">LeuRS</shortName>
    </alternativeName>
</protein>
<dbReference type="HAMAP" id="MF_00049_B">
    <property type="entry name" value="Leu_tRNA_synth_B"/>
    <property type="match status" value="1"/>
</dbReference>
<evidence type="ECO:0000256" key="6">
    <source>
        <dbReference type="ARBA" id="ARBA00022917"/>
    </source>
</evidence>
<comment type="subcellular location">
    <subcellularLocation>
        <location evidence="9">Cytoplasm</location>
    </subcellularLocation>
</comment>
<dbReference type="RefSeq" id="WP_211536305.1">
    <property type="nucleotide sequence ID" value="NZ_JAGSSV010000008.1"/>
</dbReference>
<dbReference type="InterPro" id="IPR001412">
    <property type="entry name" value="aa-tRNA-synth_I_CS"/>
</dbReference>
<dbReference type="InterPro" id="IPR009008">
    <property type="entry name" value="Val/Leu/Ile-tRNA-synth_edit"/>
</dbReference>
<dbReference type="PROSITE" id="PS00178">
    <property type="entry name" value="AA_TRNA_LIGASE_I"/>
    <property type="match status" value="1"/>
</dbReference>
<dbReference type="PRINTS" id="PR00985">
    <property type="entry name" value="TRNASYNTHLEU"/>
</dbReference>
<dbReference type="EMBL" id="JAGSSV010000008">
    <property type="protein sequence ID" value="MBR7888959.1"/>
    <property type="molecule type" value="Genomic_DNA"/>
</dbReference>
<gene>
    <name evidence="9" type="primary">leuS</name>
    <name evidence="15" type="ORF">J9B83_08360</name>
</gene>
<comment type="catalytic activity">
    <reaction evidence="8 9">
        <text>tRNA(Leu) + L-leucine + ATP = L-leucyl-tRNA(Leu) + AMP + diphosphate</text>
        <dbReference type="Rhea" id="RHEA:11688"/>
        <dbReference type="Rhea" id="RHEA-COMP:9613"/>
        <dbReference type="Rhea" id="RHEA-COMP:9622"/>
        <dbReference type="ChEBI" id="CHEBI:30616"/>
        <dbReference type="ChEBI" id="CHEBI:33019"/>
        <dbReference type="ChEBI" id="CHEBI:57427"/>
        <dbReference type="ChEBI" id="CHEBI:78442"/>
        <dbReference type="ChEBI" id="CHEBI:78494"/>
        <dbReference type="ChEBI" id="CHEBI:456215"/>
        <dbReference type="EC" id="6.1.1.4"/>
    </reaction>
</comment>
<dbReference type="Gene3D" id="3.40.50.620">
    <property type="entry name" value="HUPs"/>
    <property type="match status" value="2"/>
</dbReference>
<comment type="similarity">
    <text evidence="1 9 10">Belongs to the class-I aminoacyl-tRNA synthetase family.</text>
</comment>
<evidence type="ECO:0000256" key="9">
    <source>
        <dbReference type="HAMAP-Rule" id="MF_00049"/>
    </source>
</evidence>
<keyword evidence="4 9" id="KW-0547">Nucleotide-binding</keyword>
<evidence type="ECO:0000256" key="8">
    <source>
        <dbReference type="ARBA" id="ARBA00047469"/>
    </source>
</evidence>
<feature type="domain" description="Methionyl/Leucyl tRNA synthetase" evidence="13">
    <location>
        <begin position="39"/>
        <end position="171"/>
    </location>
</feature>
<dbReference type="Pfam" id="PF00133">
    <property type="entry name" value="tRNA-synt_1"/>
    <property type="match status" value="1"/>
</dbReference>
<evidence type="ECO:0000256" key="1">
    <source>
        <dbReference type="ARBA" id="ARBA00005594"/>
    </source>
</evidence>
<keyword evidence="16" id="KW-1185">Reference proteome</keyword>
<dbReference type="InterPro" id="IPR002300">
    <property type="entry name" value="aa-tRNA-synth_Ia"/>
</dbReference>
<dbReference type="SUPFAM" id="SSF52374">
    <property type="entry name" value="Nucleotidylyl transferase"/>
    <property type="match status" value="1"/>
</dbReference>
<feature type="domain" description="Methionyl/Valyl/Leucyl/Isoleucyl-tRNA synthetase anticodon-binding" evidence="12">
    <location>
        <begin position="654"/>
        <end position="777"/>
    </location>
</feature>
<dbReference type="CDD" id="cd00812">
    <property type="entry name" value="LeuRS_core"/>
    <property type="match status" value="1"/>
</dbReference>
<dbReference type="PANTHER" id="PTHR43740:SF2">
    <property type="entry name" value="LEUCINE--TRNA LIGASE, MITOCHONDRIAL"/>
    <property type="match status" value="1"/>
</dbReference>
<dbReference type="SUPFAM" id="SSF50677">
    <property type="entry name" value="ValRS/IleRS/LeuRS editing domain"/>
    <property type="match status" value="1"/>
</dbReference>
<evidence type="ECO:0000256" key="7">
    <source>
        <dbReference type="ARBA" id="ARBA00023146"/>
    </source>
</evidence>
<dbReference type="Pfam" id="PF13603">
    <property type="entry name" value="tRNA-synt_1_2"/>
    <property type="match status" value="1"/>
</dbReference>
<keyword evidence="2 9" id="KW-0963">Cytoplasm</keyword>
<sequence length="815" mass="91981">MQEQYNPQQIEQAAQSFWDENKVFKAVADSNKEKFYCLSMFPYPSGRLHMGHVRNYTIGDVISRYQRMQGKNVLQPMGWDAFGLPAENAAIKHKTAPAKWTMENVAYMKNQLKELGFAYDWDREIATCTPEYYKWEQWFFTQLVEKGLAYKKTAAVNWDPVDQTVLANEQVVDGRGWRSGALVERKEISQWFIRITDYAEELLNDLDKLDGWPEKVKAMQRNWIGRSEGLEFSFAVEGKDERLSVYTTRPDTIMGVTYVAVATQHPLSLEAANHNAELAAFVEESKLMSTTEADMATAEKKGMDTGFKAIHPISGDSVPIYAANFVLMDYGSGAVMSVPAHDQRDFEFAKKYDLTIKQVIQPAGEESINLDQEAFTEKGTLCNSGEFDGMAFKEAFDAISTWMVERELGEVKVNYRLRDWGVSRQRYWGTPIPTINLKDGSVVPVPEDQLPVELPTDVIMDGVNSPIKNNPAFSSIMFNGEEAERETDTFDTFMESSWYFARYCCPDSKDAMLTEEANYWLPVDQYVGGVEHAILHLLYSRFFHKLLRDAGLVTSDEPFKRLLTQGMVNKDGTKMSKSKGNTVDPQEMIEKYGADTVRLFIMFTAPPEQSLEWNDAGVDGASRFLRRLWALSYRHTNAGTVGELKIDELNGAQKSLRRKTHETIQKVTDDIERRQTFNTAIAAVMELCNEISKFEDTSVQGLAVEREALEAATLLLSPIVPHIAHQLWAELGHTDNVVDTPWPTLDEAALIKDELTIVVQVLGKKRAELTVSASADNKTIEAEALAHPGVIKHLEGKTVRKVIVVPGRLVNIVAN</sequence>
<name>A0ABS5HD43_9GAMM</name>
<dbReference type="Gene3D" id="3.10.20.590">
    <property type="match status" value="1"/>
</dbReference>
<dbReference type="InterPro" id="IPR014729">
    <property type="entry name" value="Rossmann-like_a/b/a_fold"/>
</dbReference>
<feature type="short sequence motif" description="'KMSKS' region" evidence="9">
    <location>
        <begin position="574"/>
        <end position="578"/>
    </location>
</feature>
<dbReference type="CDD" id="cd07958">
    <property type="entry name" value="Anticodon_Ia_Leu_BEm"/>
    <property type="match status" value="1"/>
</dbReference>
<keyword evidence="5 9" id="KW-0067">ATP-binding</keyword>
<dbReference type="InterPro" id="IPR025709">
    <property type="entry name" value="Leu_tRNA-synth_edit"/>
</dbReference>
<comment type="caution">
    <text evidence="15">The sequence shown here is derived from an EMBL/GenBank/DDBJ whole genome shotgun (WGS) entry which is preliminary data.</text>
</comment>
<evidence type="ECO:0000256" key="3">
    <source>
        <dbReference type="ARBA" id="ARBA00022598"/>
    </source>
</evidence>
<evidence type="ECO:0000256" key="10">
    <source>
        <dbReference type="RuleBase" id="RU363035"/>
    </source>
</evidence>
<accession>A0ABS5HD43</accession>
<reference evidence="16" key="2">
    <citation type="submission" date="2023-07" db="EMBL/GenBank/DDBJ databases">
        <title>Marinomonas vulgaris A79, complete genome.</title>
        <authorList>
            <person name="Ying J.-J."/>
        </authorList>
    </citation>
    <scope>NUCLEOTIDE SEQUENCE [LARGE SCALE GENOMIC DNA]</scope>
    <source>
        <strain evidence="16">A79</strain>
    </source>
</reference>
<evidence type="ECO:0000259" key="11">
    <source>
        <dbReference type="Pfam" id="PF00133"/>
    </source>
</evidence>
<feature type="domain" description="Leucyl-tRNA synthetase editing" evidence="14">
    <location>
        <begin position="221"/>
        <end position="403"/>
    </location>
</feature>
<dbReference type="Pfam" id="PF09334">
    <property type="entry name" value="tRNA-synt_1g"/>
    <property type="match status" value="1"/>
</dbReference>
<dbReference type="InterPro" id="IPR009080">
    <property type="entry name" value="tRNAsynth_Ia_anticodon-bd"/>
</dbReference>
<feature type="binding site" evidence="9">
    <location>
        <position position="577"/>
    </location>
    <ligand>
        <name>ATP</name>
        <dbReference type="ChEBI" id="CHEBI:30616"/>
    </ligand>
</feature>
<organism evidence="15 16">
    <name type="scientific">Marinomonas vulgaris</name>
    <dbReference type="NCBI Taxonomy" id="2823372"/>
    <lineage>
        <taxon>Bacteria</taxon>
        <taxon>Pseudomonadati</taxon>
        <taxon>Pseudomonadota</taxon>
        <taxon>Gammaproteobacteria</taxon>
        <taxon>Oceanospirillales</taxon>
        <taxon>Oceanospirillaceae</taxon>
        <taxon>Marinomonas</taxon>
    </lineage>
</organism>
<dbReference type="NCBIfam" id="TIGR00396">
    <property type="entry name" value="leuS_bact"/>
    <property type="match status" value="1"/>
</dbReference>
<dbReference type="InterPro" id="IPR015413">
    <property type="entry name" value="Methionyl/Leucyl_tRNA_Synth"/>
</dbReference>
<dbReference type="SUPFAM" id="SSF47323">
    <property type="entry name" value="Anticodon-binding domain of a subclass of class I aminoacyl-tRNA synthetases"/>
    <property type="match status" value="1"/>
</dbReference>
<evidence type="ECO:0000259" key="14">
    <source>
        <dbReference type="Pfam" id="PF13603"/>
    </source>
</evidence>
<reference evidence="15 16" key="1">
    <citation type="submission" date="2021-04" db="EMBL/GenBank/DDBJ databases">
        <authorList>
            <person name="Sun C."/>
        </authorList>
    </citation>
    <scope>NUCLEOTIDE SEQUENCE [LARGE SCALE GENOMIC DNA]</scope>
    <source>
        <strain evidence="15 16">A79</strain>
    </source>
</reference>
<dbReference type="Proteomes" id="UP000679722">
    <property type="component" value="Unassembled WGS sequence"/>
</dbReference>
<evidence type="ECO:0000259" key="12">
    <source>
        <dbReference type="Pfam" id="PF08264"/>
    </source>
</evidence>
<evidence type="ECO:0000256" key="5">
    <source>
        <dbReference type="ARBA" id="ARBA00022840"/>
    </source>
</evidence>
<keyword evidence="3 9" id="KW-0436">Ligase</keyword>
<keyword evidence="6 9" id="KW-0648">Protein biosynthesis</keyword>
<dbReference type="Gene3D" id="1.10.730.10">
    <property type="entry name" value="Isoleucyl-tRNA Synthetase, Domain 1"/>
    <property type="match status" value="1"/>
</dbReference>
<dbReference type="InterPro" id="IPR002302">
    <property type="entry name" value="Leu-tRNA-ligase"/>
</dbReference>
<dbReference type="GO" id="GO:0004823">
    <property type="term" value="F:leucine-tRNA ligase activity"/>
    <property type="evidence" value="ECO:0007669"/>
    <property type="project" value="UniProtKB-EC"/>
</dbReference>
<proteinExistence type="inferred from homology"/>
<evidence type="ECO:0000313" key="16">
    <source>
        <dbReference type="Proteomes" id="UP000679722"/>
    </source>
</evidence>
<feature type="short sequence motif" description="'HIGH' region" evidence="9">
    <location>
        <begin position="42"/>
        <end position="52"/>
    </location>
</feature>